<dbReference type="AlphaFoldDB" id="A0AAP8MGK8"/>
<dbReference type="PROSITE" id="PS51450">
    <property type="entry name" value="LRR"/>
    <property type="match status" value="1"/>
</dbReference>
<keyword evidence="1" id="KW-0433">Leucine-rich repeat</keyword>
<evidence type="ECO:0000256" key="2">
    <source>
        <dbReference type="ARBA" id="ARBA00022737"/>
    </source>
</evidence>
<keyword evidence="2" id="KW-0677">Repeat</keyword>
<dbReference type="InterPro" id="IPR050836">
    <property type="entry name" value="SDS22/Internalin_LRR"/>
</dbReference>
<dbReference type="Gene3D" id="3.80.10.10">
    <property type="entry name" value="Ribonuclease Inhibitor"/>
    <property type="match status" value="1"/>
</dbReference>
<evidence type="ECO:0000256" key="1">
    <source>
        <dbReference type="ARBA" id="ARBA00022614"/>
    </source>
</evidence>
<dbReference type="Pfam" id="PF13855">
    <property type="entry name" value="LRR_8"/>
    <property type="match status" value="1"/>
</dbReference>
<gene>
    <name evidence="3" type="ORF">C0029_00400</name>
</gene>
<sequence length="165" mass="17885">MIQRILTVTALLLLAGCGSYDLSVNDRVVYTPRPLFSEYTIADPALASCVQNEIERLNITHASQLRDLNCSDSDVADLSGIEVFTGLSRLILRDNSITSVAPLDKLSLVIELDLRSNQIVDPRPLYDLPALQSLDLRGNGSLTCPGGGALLQLNTLTLPGHCPQR</sequence>
<dbReference type="PROSITE" id="PS51257">
    <property type="entry name" value="PROKAR_LIPOPROTEIN"/>
    <property type="match status" value="1"/>
</dbReference>
<evidence type="ECO:0000313" key="4">
    <source>
        <dbReference type="Proteomes" id="UP000235162"/>
    </source>
</evidence>
<proteinExistence type="predicted"/>
<evidence type="ECO:0000313" key="3">
    <source>
        <dbReference type="EMBL" id="PLW87097.1"/>
    </source>
</evidence>
<keyword evidence="4" id="KW-1185">Reference proteome</keyword>
<dbReference type="RefSeq" id="WP_084200779.1">
    <property type="nucleotide sequence ID" value="NZ_BMYL01000001.1"/>
</dbReference>
<dbReference type="EMBL" id="PKUR01000001">
    <property type="protein sequence ID" value="PLW87097.1"/>
    <property type="molecule type" value="Genomic_DNA"/>
</dbReference>
<dbReference type="InterPro" id="IPR032675">
    <property type="entry name" value="LRR_dom_sf"/>
</dbReference>
<reference evidence="3 4" key="1">
    <citation type="submission" date="2018-01" db="EMBL/GenBank/DDBJ databases">
        <title>The draft genome sequence of Halioglobus japonicus S1-36.</title>
        <authorList>
            <person name="Du Z.-J."/>
            <person name="Shi M.-J."/>
        </authorList>
    </citation>
    <scope>NUCLEOTIDE SEQUENCE [LARGE SCALE GENOMIC DNA]</scope>
    <source>
        <strain evidence="3 4">S1-36</strain>
    </source>
</reference>
<accession>A0AAP8MGK8</accession>
<dbReference type="PANTHER" id="PTHR46652:SF3">
    <property type="entry name" value="LEUCINE-RICH REPEAT-CONTAINING PROTEIN 9"/>
    <property type="match status" value="1"/>
</dbReference>
<name>A0AAP8MGK8_9GAMM</name>
<organism evidence="3 4">
    <name type="scientific">Halioglobus japonicus</name>
    <dbReference type="NCBI Taxonomy" id="930805"/>
    <lineage>
        <taxon>Bacteria</taxon>
        <taxon>Pseudomonadati</taxon>
        <taxon>Pseudomonadota</taxon>
        <taxon>Gammaproteobacteria</taxon>
        <taxon>Cellvibrionales</taxon>
        <taxon>Halieaceae</taxon>
        <taxon>Halioglobus</taxon>
    </lineage>
</organism>
<dbReference type="InterPro" id="IPR001611">
    <property type="entry name" value="Leu-rich_rpt"/>
</dbReference>
<comment type="caution">
    <text evidence="3">The sequence shown here is derived from an EMBL/GenBank/DDBJ whole genome shotgun (WGS) entry which is preliminary data.</text>
</comment>
<protein>
    <submittedName>
        <fullName evidence="3">Leucine-rich repeat domain-containing protein</fullName>
    </submittedName>
</protein>
<dbReference type="PANTHER" id="PTHR46652">
    <property type="entry name" value="LEUCINE-RICH REPEAT AND IQ DOMAIN-CONTAINING PROTEIN 1-RELATED"/>
    <property type="match status" value="1"/>
</dbReference>
<dbReference type="SUPFAM" id="SSF52058">
    <property type="entry name" value="L domain-like"/>
    <property type="match status" value="1"/>
</dbReference>
<dbReference type="Proteomes" id="UP000235162">
    <property type="component" value="Unassembled WGS sequence"/>
</dbReference>